<dbReference type="KEGG" id="kdj:28967071"/>
<feature type="compositionally biased region" description="Basic and acidic residues" evidence="5">
    <location>
        <begin position="491"/>
        <end position="506"/>
    </location>
</feature>
<feature type="region of interest" description="Disordered" evidence="5">
    <location>
        <begin position="1"/>
        <end position="31"/>
    </location>
</feature>
<dbReference type="Gene3D" id="2.60.40.3960">
    <property type="entry name" value="Velvet domain"/>
    <property type="match status" value="1"/>
</dbReference>
<dbReference type="PROSITE" id="PS51821">
    <property type="entry name" value="VELVET"/>
    <property type="match status" value="1"/>
</dbReference>
<dbReference type="InterPro" id="IPR021740">
    <property type="entry name" value="Velvet"/>
</dbReference>
<reference evidence="7" key="2">
    <citation type="submission" date="2024-02" db="EMBL/GenBank/DDBJ databases">
        <title>Comparative genomics of Cryptococcus and Kwoniella reveals pathogenesis evolution and contrasting modes of karyotype evolution via chromosome fusion or intercentromeric recombination.</title>
        <authorList>
            <person name="Coelho M.A."/>
            <person name="David-Palma M."/>
            <person name="Shea T."/>
            <person name="Bowers K."/>
            <person name="McGinley-Smith S."/>
            <person name="Mohammad A.W."/>
            <person name="Gnirke A."/>
            <person name="Yurkov A.M."/>
            <person name="Nowrousian M."/>
            <person name="Sun S."/>
            <person name="Cuomo C.A."/>
            <person name="Heitman J."/>
        </authorList>
    </citation>
    <scope>NUCLEOTIDE SEQUENCE</scope>
    <source>
        <strain evidence="7">CBS 10117</strain>
    </source>
</reference>
<dbReference type="AlphaFoldDB" id="A0AAJ8MGT9"/>
<dbReference type="Proteomes" id="UP000078595">
    <property type="component" value="Chromosome 4"/>
</dbReference>
<comment type="subcellular location">
    <subcellularLocation>
        <location evidence="1">Nucleus</location>
    </subcellularLocation>
</comment>
<feature type="domain" description="Velvet" evidence="6">
    <location>
        <begin position="215"/>
        <end position="427"/>
    </location>
</feature>
<keyword evidence="8" id="KW-1185">Reference proteome</keyword>
<sequence>MGPNRTPSSRSTLQPGVSDHTATGSNEGPSYPHILRGYIPVTEMMITPQADRLSSVHIERDIEGNTYPTTRVQASRAPQYQTLPENVTPTGRSEFRGTRIIHPPPQGFGTPRSRGQDERQPVSIPVTISSPPPPAENLPSIGSINLSGYQTDYTRVNGEENLRRAPNSAAIRATAQLHPDETNLPVPAEAYVLIRPHRVPENGWNDGIAQEMLDAKDWVWELHLIQQPIRGKALGLGDLPRGWPALSAPLIVQLIVRDRNGREIPVDHPILNRKLVHTSMMVDLVSEDGQDSRSFMRVREKVEGTNNLINPITHNYPENEFFSRTQRNLLGSLHRSANTYVLNGKRGIYFLFTELVVRNVGRFALKVSLLDLAGPIHLGTSIGITQTISTALTHPFTVYHATQFPGALPVTDLSMEFTRQGERNLGRRTRADNNGVSSEDDLLYRASGSPEVQVELTAPPPPAAARGDFAHDQGQTSPTRLPDDTVYILPDGRRLREIPRDPKADQGQDQGQGRRGGDSAPGFERSHL</sequence>
<feature type="region of interest" description="Disordered" evidence="5">
    <location>
        <begin position="83"/>
        <end position="118"/>
    </location>
</feature>
<evidence type="ECO:0000259" key="6">
    <source>
        <dbReference type="PROSITE" id="PS51821"/>
    </source>
</evidence>
<keyword evidence="2" id="KW-0805">Transcription regulation</keyword>
<name>A0AAJ8MGT9_9TREE</name>
<evidence type="ECO:0000313" key="7">
    <source>
        <dbReference type="EMBL" id="WWC60773.1"/>
    </source>
</evidence>
<accession>A0AAJ8MGT9</accession>
<dbReference type="GeneID" id="28967071"/>
<reference evidence="7" key="1">
    <citation type="submission" date="2013-07" db="EMBL/GenBank/DDBJ databases">
        <authorList>
            <consortium name="The Broad Institute Genome Sequencing Platform"/>
            <person name="Cuomo C."/>
            <person name="Litvintseva A."/>
            <person name="Chen Y."/>
            <person name="Heitman J."/>
            <person name="Sun S."/>
            <person name="Springer D."/>
            <person name="Dromer F."/>
            <person name="Young S.K."/>
            <person name="Zeng Q."/>
            <person name="Gargeya S."/>
            <person name="Fitzgerald M."/>
            <person name="Abouelleil A."/>
            <person name="Alvarado L."/>
            <person name="Berlin A.M."/>
            <person name="Chapman S.B."/>
            <person name="Dewar J."/>
            <person name="Goldberg J."/>
            <person name="Griggs A."/>
            <person name="Gujja S."/>
            <person name="Hansen M."/>
            <person name="Howarth C."/>
            <person name="Imamovic A."/>
            <person name="Larimer J."/>
            <person name="McCowan C."/>
            <person name="Murphy C."/>
            <person name="Pearson M."/>
            <person name="Priest M."/>
            <person name="Roberts A."/>
            <person name="Saif S."/>
            <person name="Shea T."/>
            <person name="Sykes S."/>
            <person name="Wortman J."/>
            <person name="Nusbaum C."/>
            <person name="Birren B."/>
        </authorList>
    </citation>
    <scope>NUCLEOTIDE SEQUENCE</scope>
    <source>
        <strain evidence="7">CBS 10117</strain>
    </source>
</reference>
<evidence type="ECO:0000313" key="8">
    <source>
        <dbReference type="Proteomes" id="UP000078595"/>
    </source>
</evidence>
<proteinExistence type="predicted"/>
<dbReference type="RefSeq" id="XP_065824813.1">
    <property type="nucleotide sequence ID" value="XM_065968741.1"/>
</dbReference>
<feature type="compositionally biased region" description="Basic and acidic residues" evidence="5">
    <location>
        <begin position="422"/>
        <end position="431"/>
    </location>
</feature>
<dbReference type="PANTHER" id="PTHR33572:SF3">
    <property type="entry name" value="VELVET COMPLEX SUBUNIT B"/>
    <property type="match status" value="1"/>
</dbReference>
<evidence type="ECO:0000256" key="5">
    <source>
        <dbReference type="SAM" id="MobiDB-lite"/>
    </source>
</evidence>
<keyword evidence="3" id="KW-0804">Transcription</keyword>
<evidence type="ECO:0000256" key="4">
    <source>
        <dbReference type="ARBA" id="ARBA00023242"/>
    </source>
</evidence>
<dbReference type="InterPro" id="IPR037525">
    <property type="entry name" value="Velvet_dom"/>
</dbReference>
<dbReference type="EMBL" id="CP144533">
    <property type="protein sequence ID" value="WWC60773.1"/>
    <property type="molecule type" value="Genomic_DNA"/>
</dbReference>
<feature type="compositionally biased region" description="Polar residues" evidence="5">
    <location>
        <begin position="1"/>
        <end position="28"/>
    </location>
</feature>
<dbReference type="Pfam" id="PF11754">
    <property type="entry name" value="Velvet"/>
    <property type="match status" value="1"/>
</dbReference>
<evidence type="ECO:0000256" key="3">
    <source>
        <dbReference type="ARBA" id="ARBA00023163"/>
    </source>
</evidence>
<organism evidence="7 8">
    <name type="scientific">Kwoniella dejecticola CBS 10117</name>
    <dbReference type="NCBI Taxonomy" id="1296121"/>
    <lineage>
        <taxon>Eukaryota</taxon>
        <taxon>Fungi</taxon>
        <taxon>Dikarya</taxon>
        <taxon>Basidiomycota</taxon>
        <taxon>Agaricomycotina</taxon>
        <taxon>Tremellomycetes</taxon>
        <taxon>Tremellales</taxon>
        <taxon>Cryptococcaceae</taxon>
        <taxon>Kwoniella</taxon>
    </lineage>
</organism>
<dbReference type="InterPro" id="IPR038491">
    <property type="entry name" value="Velvet_dom_sf"/>
</dbReference>
<feature type="region of interest" description="Disordered" evidence="5">
    <location>
        <begin position="450"/>
        <end position="528"/>
    </location>
</feature>
<evidence type="ECO:0000256" key="1">
    <source>
        <dbReference type="ARBA" id="ARBA00004123"/>
    </source>
</evidence>
<gene>
    <name evidence="7" type="ORF">I303_103349</name>
</gene>
<evidence type="ECO:0000256" key="2">
    <source>
        <dbReference type="ARBA" id="ARBA00023015"/>
    </source>
</evidence>
<keyword evidence="4" id="KW-0539">Nucleus</keyword>
<feature type="region of interest" description="Disordered" evidence="5">
    <location>
        <begin position="422"/>
        <end position="441"/>
    </location>
</feature>
<dbReference type="PANTHER" id="PTHR33572">
    <property type="entry name" value="SPORE DEVELOPMENT REGULATOR VOSA"/>
    <property type="match status" value="1"/>
</dbReference>
<protein>
    <recommendedName>
        <fullName evidence="6">Velvet domain-containing protein</fullName>
    </recommendedName>
</protein>
<dbReference type="GO" id="GO:0005634">
    <property type="term" value="C:nucleus"/>
    <property type="evidence" value="ECO:0007669"/>
    <property type="project" value="UniProtKB-SubCell"/>
</dbReference>